<evidence type="ECO:0000256" key="1">
    <source>
        <dbReference type="ARBA" id="ARBA00001961"/>
    </source>
</evidence>
<reference evidence="8 10" key="2">
    <citation type="submission" date="2009-10" db="EMBL/GenBank/DDBJ databases">
        <title>The Genome Sequence of Prochlorococcus phage P-SSM2.</title>
        <authorList>
            <consortium name="The Broad Institute Genome Sequencing Platform"/>
            <person name="Henn M.R."/>
            <person name="Sullivan M.S."/>
            <person name="Osburne M.S."/>
            <person name="Levin J."/>
            <person name="Malboeuf C."/>
            <person name="Casali M."/>
            <person name="Russ C."/>
            <person name="Lennon N."/>
            <person name="Chapman S.B."/>
            <person name="Erlich R."/>
            <person name="Young S.K."/>
            <person name="Koehrsen M."/>
            <person name="Yandava C."/>
            <person name="Zeng Q."/>
            <person name="Alvarado L."/>
            <person name="Anderson S."/>
            <person name="Berlin A."/>
            <person name="Borenstein D."/>
            <person name="Chen Z."/>
            <person name="Engels R."/>
            <person name="Freedman E."/>
            <person name="Gellesch M."/>
            <person name="Goldberg J."/>
            <person name="Green L."/>
            <person name="Griggs A."/>
            <person name="Gujja S."/>
            <person name="Heilman E.R."/>
            <person name="Heiman D."/>
            <person name="Hepburn T."/>
            <person name="Howarth C."/>
            <person name="Jen D."/>
            <person name="Larson L."/>
            <person name="Lewis B."/>
            <person name="Mehta T."/>
            <person name="Park D."/>
            <person name="Pearson M."/>
            <person name="Richards J."/>
            <person name="Rizzolo K."/>
            <person name="Roberts A."/>
            <person name="Ryan E."/>
            <person name="Saif S."/>
            <person name="Shea T."/>
            <person name="Shenoy N."/>
            <person name="Sisk P."/>
            <person name="Stolte C."/>
            <person name="Sykes S."/>
            <person name="Walk T."/>
            <person name="White J."/>
            <person name="Yu Q."/>
            <person name="Coleman M.L."/>
            <person name="Huang K.H."/>
            <person name="Weigele P.R."/>
            <person name="DeFrancesco A.S."/>
            <person name="Kern S.E."/>
            <person name="Thompson L.R."/>
            <person name="Fu R."/>
            <person name="Hombeck B."/>
            <person name="Chisholm S.W."/>
            <person name="Haas B."/>
            <person name="Nusbaum C."/>
            <person name="Birren B."/>
        </authorList>
    </citation>
    <scope>NUCLEOTIDE SEQUENCE [LARGE SCALE GENOMIC DNA]</scope>
    <source>
        <strain evidence="8">P-SSM2</strain>
    </source>
</reference>
<accession>Q58MB0</accession>
<dbReference type="KEGG" id="vg:3294480"/>
<dbReference type="InterPro" id="IPR044862">
    <property type="entry name" value="Pro_4_hyd_alph_FE2OG_OXY"/>
</dbReference>
<dbReference type="SMART" id="SM00702">
    <property type="entry name" value="P4Hc"/>
    <property type="match status" value="1"/>
</dbReference>
<dbReference type="SMR" id="Q58MB0"/>
<dbReference type="Pfam" id="PF13640">
    <property type="entry name" value="2OG-FeII_Oxy_3"/>
    <property type="match status" value="1"/>
</dbReference>
<proteinExistence type="predicted"/>
<dbReference type="PANTHER" id="PTHR10869">
    <property type="entry name" value="PROLYL 4-HYDROXYLASE ALPHA SUBUNIT"/>
    <property type="match status" value="1"/>
</dbReference>
<dbReference type="OrthoDB" id="11494at10239"/>
<feature type="domain" description="Prolyl 4-hydroxylase alpha subunit" evidence="6">
    <location>
        <begin position="3"/>
        <end position="176"/>
    </location>
</feature>
<dbReference type="GO" id="GO:0005506">
    <property type="term" value="F:iron ion binding"/>
    <property type="evidence" value="ECO:0007669"/>
    <property type="project" value="InterPro"/>
</dbReference>
<sequence length="191" mass="21853">MKDFIGEYSDIVPTGLCDWLMQMIDQSHTIDCRTTENRSPWRSDKQIIMESFAPGEAGDLMGFVGKCLKLYVEENCPVLQNHTFISSLTLLQKTAPMQGYHNFHCENTDYQTNDRTMAWMVYLNDVEEGGETEFLYQQKKIKPKKGTVVIWPGGFTHMHRGNPPMDDKYIVTGWLQSDKGGFGEKIIKVNG</sequence>
<evidence type="ECO:0000313" key="9">
    <source>
        <dbReference type="Proteomes" id="UP000000991"/>
    </source>
</evidence>
<dbReference type="GO" id="GO:0051213">
    <property type="term" value="F:dioxygenase activity"/>
    <property type="evidence" value="ECO:0007669"/>
    <property type="project" value="UniProtKB-KW"/>
</dbReference>
<keyword evidence="5" id="KW-0408">Iron</keyword>
<dbReference type="EMBL" id="GU071092">
    <property type="protein sequence ID" value="ACY76124.1"/>
    <property type="molecule type" value="Genomic_DNA"/>
</dbReference>
<evidence type="ECO:0000313" key="7">
    <source>
        <dbReference type="EMBL" id="AAX44622.1"/>
    </source>
</evidence>
<evidence type="ECO:0000256" key="4">
    <source>
        <dbReference type="ARBA" id="ARBA00023002"/>
    </source>
</evidence>
<keyword evidence="4" id="KW-0560">Oxidoreductase</keyword>
<evidence type="ECO:0000256" key="3">
    <source>
        <dbReference type="ARBA" id="ARBA00022964"/>
    </source>
</evidence>
<keyword evidence="2" id="KW-0479">Metal-binding</keyword>
<dbReference type="GO" id="GO:0016705">
    <property type="term" value="F:oxidoreductase activity, acting on paired donors, with incorporation or reduction of molecular oxygen"/>
    <property type="evidence" value="ECO:0007669"/>
    <property type="project" value="InterPro"/>
</dbReference>
<dbReference type="RefSeq" id="YP_214476.1">
    <property type="nucleotide sequence ID" value="NC_006883.2"/>
</dbReference>
<keyword evidence="3" id="KW-0223">Dioxygenase</keyword>
<organismHost>
    <name type="scientific">Prochlorococcus</name>
    <dbReference type="NCBI Taxonomy" id="1218"/>
</organismHost>
<evidence type="ECO:0000313" key="8">
    <source>
        <dbReference type="EMBL" id="ACY76124.1"/>
    </source>
</evidence>
<evidence type="ECO:0000259" key="6">
    <source>
        <dbReference type="SMART" id="SM00702"/>
    </source>
</evidence>
<reference evidence="7 9" key="1">
    <citation type="journal article" date="2005" name="PLoS Biol.">
        <title>Three Prochlorococcus cyanophage genomes: signature features and ecological interpretations.</title>
        <authorList>
            <person name="Sullivan M.B."/>
            <person name="Coleman M.L."/>
            <person name="Weigele P."/>
            <person name="Rohwer F."/>
            <person name="Chisholm S.W."/>
        </authorList>
    </citation>
    <scope>NUCLEOTIDE SEQUENCE</scope>
</reference>
<dbReference type="InterPro" id="IPR006620">
    <property type="entry name" value="Pro_4_hyd_alph"/>
</dbReference>
<dbReference type="EMBL" id="AY939844">
    <property type="protein sequence ID" value="AAX44622.1"/>
    <property type="molecule type" value="Genomic_DNA"/>
</dbReference>
<reference evidence="7 9" key="3">
    <citation type="journal article" date="2010" name="Environ. Microbiol.">
        <title>Genomic analysis of oceanic cyanobacterial myoviruses compared with T4-like myoviruses from diverse hosts and environments.</title>
        <authorList>
            <person name="Sullivan M.B."/>
            <person name="Huang K.H."/>
            <person name="Ignacio-Espinoza J.C."/>
            <person name="Berlin A.M."/>
            <person name="Kelly L."/>
            <person name="Weigele P.R."/>
            <person name="DeFrancesco A.S."/>
            <person name="Kern S.E."/>
            <person name="Thompson L.R."/>
            <person name="Young S."/>
            <person name="Yandava C."/>
            <person name="Fu R."/>
            <person name="Krastins B."/>
            <person name="Chase M."/>
            <person name="Sarracino D."/>
            <person name="Osburne M.S."/>
            <person name="Henn M.R."/>
            <person name="Chisholm S.W."/>
        </authorList>
    </citation>
    <scope>NUCLEOTIDE SEQUENCE [LARGE SCALE GENOMIC DNA]</scope>
</reference>
<comment type="cofactor">
    <cofactor evidence="1">
        <name>L-ascorbate</name>
        <dbReference type="ChEBI" id="CHEBI:38290"/>
    </cofactor>
</comment>
<keyword evidence="9" id="KW-1185">Reference proteome</keyword>
<gene>
    <name evidence="8" type="ORF">PCMG_00248</name>
    <name evidence="7" type="ORF">PSSM2_245</name>
</gene>
<evidence type="ECO:0000313" key="10">
    <source>
        <dbReference type="Proteomes" id="UP000013923"/>
    </source>
</evidence>
<dbReference type="GO" id="GO:0031418">
    <property type="term" value="F:L-ascorbic acid binding"/>
    <property type="evidence" value="ECO:0007669"/>
    <property type="project" value="InterPro"/>
</dbReference>
<dbReference type="Gene3D" id="2.60.120.620">
    <property type="entry name" value="q2cbj1_9rhob like domain"/>
    <property type="match status" value="1"/>
</dbReference>
<organism evidence="7 9">
    <name type="scientific">Prochlorococcus phage P-SSM2</name>
    <dbReference type="NCBI Taxonomy" id="268746"/>
    <lineage>
        <taxon>Viruses</taxon>
        <taxon>Duplodnaviria</taxon>
        <taxon>Heunggongvirae</taxon>
        <taxon>Uroviricota</taxon>
        <taxon>Caudoviricetes</taxon>
        <taxon>Pantevenvirales</taxon>
        <taxon>Kyanoviridae</taxon>
        <taxon>Salacisavirus</taxon>
        <taxon>Salacisavirus pssm2</taxon>
    </lineage>
</organism>
<evidence type="ECO:0000256" key="2">
    <source>
        <dbReference type="ARBA" id="ARBA00022723"/>
    </source>
</evidence>
<protein>
    <submittedName>
        <fullName evidence="7">2OG-Fe(II) oxygenase</fullName>
    </submittedName>
</protein>
<dbReference type="Proteomes" id="UP000000991">
    <property type="component" value="Segment"/>
</dbReference>
<name>Q58MB0_BPPRM</name>
<dbReference type="Proteomes" id="UP000013923">
    <property type="component" value="Genome"/>
</dbReference>
<dbReference type="InterPro" id="IPR045054">
    <property type="entry name" value="P4HA-like"/>
</dbReference>
<evidence type="ECO:0000256" key="5">
    <source>
        <dbReference type="ARBA" id="ARBA00023004"/>
    </source>
</evidence>
<dbReference type="PANTHER" id="PTHR10869:SF246">
    <property type="entry name" value="TRANSMEMBRANE PROLYL 4-HYDROXYLASE"/>
    <property type="match status" value="1"/>
</dbReference>
<dbReference type="GeneID" id="3294480"/>